<dbReference type="InterPro" id="IPR013229">
    <property type="entry name" value="PEGA"/>
</dbReference>
<accession>A0A2H0KNJ8</accession>
<evidence type="ECO:0000313" key="3">
    <source>
        <dbReference type="Proteomes" id="UP000229570"/>
    </source>
</evidence>
<organism evidence="2 3">
    <name type="scientific">Candidatus Roizmanbacteria bacterium CG11_big_fil_rev_8_21_14_0_20_35_14</name>
    <dbReference type="NCBI Taxonomy" id="1974855"/>
    <lineage>
        <taxon>Bacteria</taxon>
        <taxon>Candidatus Roizmaniibacteriota</taxon>
    </lineage>
</organism>
<dbReference type="Pfam" id="PF08308">
    <property type="entry name" value="PEGA"/>
    <property type="match status" value="1"/>
</dbReference>
<dbReference type="EMBL" id="PCVL01000011">
    <property type="protein sequence ID" value="PIQ72829.1"/>
    <property type="molecule type" value="Genomic_DNA"/>
</dbReference>
<name>A0A2H0KNJ8_9BACT</name>
<dbReference type="Gene3D" id="2.30.30.40">
    <property type="entry name" value="SH3 Domains"/>
    <property type="match status" value="1"/>
</dbReference>
<comment type="caution">
    <text evidence="2">The sequence shown here is derived from an EMBL/GenBank/DDBJ whole genome shotgun (WGS) entry which is preliminary data.</text>
</comment>
<protein>
    <recommendedName>
        <fullName evidence="1">PEGA domain-containing protein</fullName>
    </recommendedName>
</protein>
<dbReference type="AlphaFoldDB" id="A0A2H0KNJ8"/>
<dbReference type="Proteomes" id="UP000229570">
    <property type="component" value="Unassembled WGS sequence"/>
</dbReference>
<gene>
    <name evidence="2" type="ORF">COV86_00995</name>
</gene>
<evidence type="ECO:0000259" key="1">
    <source>
        <dbReference type="Pfam" id="PF08308"/>
    </source>
</evidence>
<evidence type="ECO:0000313" key="2">
    <source>
        <dbReference type="EMBL" id="PIQ72829.1"/>
    </source>
</evidence>
<reference evidence="2 3" key="1">
    <citation type="submission" date="2017-09" db="EMBL/GenBank/DDBJ databases">
        <title>Depth-based differentiation of microbial function through sediment-hosted aquifers and enrichment of novel symbionts in the deep terrestrial subsurface.</title>
        <authorList>
            <person name="Probst A.J."/>
            <person name="Ladd B."/>
            <person name="Jarett J.K."/>
            <person name="Geller-Mcgrath D.E."/>
            <person name="Sieber C.M."/>
            <person name="Emerson J.B."/>
            <person name="Anantharaman K."/>
            <person name="Thomas B.C."/>
            <person name="Malmstrom R."/>
            <person name="Stieglmeier M."/>
            <person name="Klingl A."/>
            <person name="Woyke T."/>
            <person name="Ryan C.M."/>
            <person name="Banfield J.F."/>
        </authorList>
    </citation>
    <scope>NUCLEOTIDE SEQUENCE [LARGE SCALE GENOMIC DNA]</scope>
    <source>
        <strain evidence="2">CG11_big_fil_rev_8_21_14_0_20_35_14</strain>
    </source>
</reference>
<proteinExistence type="predicted"/>
<dbReference type="PANTHER" id="PTHR36194:SF1">
    <property type="entry name" value="S-LAYER-LIKE PROTEIN"/>
    <property type="match status" value="1"/>
</dbReference>
<dbReference type="PANTHER" id="PTHR36194">
    <property type="entry name" value="S-LAYER-LIKE PROTEIN"/>
    <property type="match status" value="1"/>
</dbReference>
<sequence length="297" mass="33168">MTGGIMKSKLVLLLILILLFAGFVCVRYFILDKQSAYGKLKIISSPTTSVFINNMVIGKTPYEDKYKVGEYLLKLIPEGTATETASWNGKINVYKNALTYVNRELGSSDIFSAGEIFTTQKMSTAPKNSNYGEIYVETEPQGAIVTLDNDEKGVAPLVLQDVLRGDHELSIFMPGFFRRSQKINVDSGYRVNSSFKLALDQSQKQLIKDLEKEATGAAKNGKIYVTINNNPQGWLRVRADASVEATEEAKVKVGEKYEFLEEKPSWFRIKFNGNKDGVVSGEFVDGWVSSEYSTKEE</sequence>
<feature type="domain" description="PEGA" evidence="1">
    <location>
        <begin position="132"/>
        <end position="197"/>
    </location>
</feature>